<comment type="caution">
    <text evidence="2">The sequence shown here is derived from an EMBL/GenBank/DDBJ whole genome shotgun (WGS) entry which is preliminary data.</text>
</comment>
<evidence type="ECO:0000313" key="2">
    <source>
        <dbReference type="EMBL" id="GAH48886.1"/>
    </source>
</evidence>
<evidence type="ECO:0008006" key="3">
    <source>
        <dbReference type="Google" id="ProtNLM"/>
    </source>
</evidence>
<dbReference type="EMBL" id="BARU01021727">
    <property type="protein sequence ID" value="GAH48886.1"/>
    <property type="molecule type" value="Genomic_DNA"/>
</dbReference>
<accession>X1FT83</accession>
<evidence type="ECO:0000256" key="1">
    <source>
        <dbReference type="SAM" id="MobiDB-lite"/>
    </source>
</evidence>
<proteinExistence type="predicted"/>
<dbReference type="AlphaFoldDB" id="X1FT83"/>
<gene>
    <name evidence="2" type="ORF">S03H2_35508</name>
</gene>
<sequence length="96" mass="11012">MKPLALDIETSAQLLNIESKILAEILQKKEIEGVKIGNEWRVSVFVLSKILNTTADEILEYLEDLYLAQRIEEVETEPSYSPEEGRKEYEKILSQG</sequence>
<feature type="region of interest" description="Disordered" evidence="1">
    <location>
        <begin position="77"/>
        <end position="96"/>
    </location>
</feature>
<organism evidence="2">
    <name type="scientific">marine sediment metagenome</name>
    <dbReference type="NCBI Taxonomy" id="412755"/>
    <lineage>
        <taxon>unclassified sequences</taxon>
        <taxon>metagenomes</taxon>
        <taxon>ecological metagenomes</taxon>
    </lineage>
</organism>
<name>X1FT83_9ZZZZ</name>
<feature type="compositionally biased region" description="Basic and acidic residues" evidence="1">
    <location>
        <begin position="83"/>
        <end position="96"/>
    </location>
</feature>
<protein>
    <recommendedName>
        <fullName evidence="3">HTH cro/C1-type domain-containing protein</fullName>
    </recommendedName>
</protein>
<reference evidence="2" key="1">
    <citation type="journal article" date="2014" name="Front. Microbiol.">
        <title>High frequency of phylogenetically diverse reductive dehalogenase-homologous genes in deep subseafloor sedimentary metagenomes.</title>
        <authorList>
            <person name="Kawai M."/>
            <person name="Futagami T."/>
            <person name="Toyoda A."/>
            <person name="Takaki Y."/>
            <person name="Nishi S."/>
            <person name="Hori S."/>
            <person name="Arai W."/>
            <person name="Tsubouchi T."/>
            <person name="Morono Y."/>
            <person name="Uchiyama I."/>
            <person name="Ito T."/>
            <person name="Fujiyama A."/>
            <person name="Inagaki F."/>
            <person name="Takami H."/>
        </authorList>
    </citation>
    <scope>NUCLEOTIDE SEQUENCE</scope>
    <source>
        <strain evidence="2">Expedition CK06-06</strain>
    </source>
</reference>